<dbReference type="GO" id="GO:0035721">
    <property type="term" value="P:intraciliary retrograde transport"/>
    <property type="evidence" value="ECO:0007669"/>
    <property type="project" value="InterPro"/>
</dbReference>
<dbReference type="InterPro" id="IPR040379">
    <property type="entry name" value="WDR19/dyf-2"/>
</dbReference>
<organism evidence="6">
    <name type="scientific">Brugia timori</name>
    <dbReference type="NCBI Taxonomy" id="42155"/>
    <lineage>
        <taxon>Eukaryota</taxon>
        <taxon>Metazoa</taxon>
        <taxon>Ecdysozoa</taxon>
        <taxon>Nematoda</taxon>
        <taxon>Chromadorea</taxon>
        <taxon>Rhabditida</taxon>
        <taxon>Spirurina</taxon>
        <taxon>Spiruromorpha</taxon>
        <taxon>Filarioidea</taxon>
        <taxon>Onchocercidae</taxon>
        <taxon>Brugia</taxon>
    </lineage>
</organism>
<dbReference type="GO" id="GO:0005929">
    <property type="term" value="C:cilium"/>
    <property type="evidence" value="ECO:0007669"/>
    <property type="project" value="TreeGrafter"/>
</dbReference>
<dbReference type="GO" id="GO:0030991">
    <property type="term" value="C:intraciliary transport particle A"/>
    <property type="evidence" value="ECO:0007669"/>
    <property type="project" value="TreeGrafter"/>
</dbReference>
<dbReference type="PANTHER" id="PTHR14920">
    <property type="entry name" value="OSMOTIC AVOIDANCE ABNORMAL PROTEIN 1/WD REPEAT MEMBRANE PROTEIN"/>
    <property type="match status" value="1"/>
</dbReference>
<proteinExistence type="predicted"/>
<protein>
    <submittedName>
        <fullName evidence="6">WD repeat-containing protein 19</fullName>
    </submittedName>
</protein>
<dbReference type="PANTHER" id="PTHR14920:SF0">
    <property type="entry name" value="WD REPEAT DOMAIN 19"/>
    <property type="match status" value="1"/>
</dbReference>
<keyword evidence="1" id="KW-0853">WD repeat</keyword>
<dbReference type="SMART" id="SM00320">
    <property type="entry name" value="WD40"/>
    <property type="match status" value="5"/>
</dbReference>
<keyword evidence="5" id="KW-1185">Reference proteome</keyword>
<dbReference type="InterPro" id="IPR015943">
    <property type="entry name" value="WD40/YVTN_repeat-like_dom_sf"/>
</dbReference>
<dbReference type="Proteomes" id="UP000280834">
    <property type="component" value="Unassembled WGS sequence"/>
</dbReference>
<dbReference type="STRING" id="42155.A0A0R3QRQ8"/>
<dbReference type="InterPro" id="IPR036322">
    <property type="entry name" value="WD40_repeat_dom_sf"/>
</dbReference>
<dbReference type="InterPro" id="IPR057855">
    <property type="entry name" value="Beta-prop_WDR19_1st"/>
</dbReference>
<reference evidence="6" key="1">
    <citation type="submission" date="2017-02" db="UniProtKB">
        <authorList>
            <consortium name="WormBaseParasite"/>
        </authorList>
    </citation>
    <scope>IDENTIFICATION</scope>
</reference>
<evidence type="ECO:0000313" key="5">
    <source>
        <dbReference type="Proteomes" id="UP000280834"/>
    </source>
</evidence>
<feature type="domain" description="WDR19 first beta-propeller" evidence="3">
    <location>
        <begin position="18"/>
        <end position="331"/>
    </location>
</feature>
<dbReference type="WBParaSite" id="BTMF_0001041001-mRNA-1">
    <property type="protein sequence ID" value="BTMF_0001041001-mRNA-1"/>
    <property type="gene ID" value="BTMF_0001041001"/>
</dbReference>
<dbReference type="InterPro" id="IPR001680">
    <property type="entry name" value="WD40_rpt"/>
</dbReference>
<dbReference type="SUPFAM" id="SSF50978">
    <property type="entry name" value="WD40 repeat-like"/>
    <property type="match status" value="1"/>
</dbReference>
<dbReference type="GO" id="GO:0060271">
    <property type="term" value="P:cilium assembly"/>
    <property type="evidence" value="ECO:0007669"/>
    <property type="project" value="TreeGrafter"/>
</dbReference>
<sequence>MKLICSLTEKELGEGEPIFEWRPKGNYLAVAGSSNLVKLYDRSGNLIDELVIPGQVEALSWDRDGDMLAIMNDKSTAVTLWEFTSKTATKLDSGMSGKEKPTFILWSHISPVLAIGYDTGNLLLYNQRTSRKTSAIGKHQSAITCGAFSNNELLALGSTDFTITVSSIDGDLLYSFMCNMEPSLIKFCDRKQQTDKNAKPDVMLGAILSQNTILLAELSDNTQLINLQCQVHYGQIVTFCWLVVTFATCFDVIYFKEIYAVQDFKTYLSSICINESLSKVLLIGDNQIRIREMSRLDEIVEIVEVDIKNNDLCSISTNYDGRLVAASTRSGTLHLFLTKMPMLGAAYRNTIAILSSLNEITLFREGEK</sequence>
<evidence type="ECO:0000313" key="6">
    <source>
        <dbReference type="WBParaSite" id="BTMF_0001041001-mRNA-1"/>
    </source>
</evidence>
<gene>
    <name evidence="4" type="ORF">BTMF_LOCUS8444</name>
</gene>
<keyword evidence="2" id="KW-0677">Repeat</keyword>
<accession>A0A0R3QRQ8</accession>
<dbReference type="EMBL" id="UZAG01016412">
    <property type="protein sequence ID" value="VDO28205.1"/>
    <property type="molecule type" value="Genomic_DNA"/>
</dbReference>
<name>A0A0R3QRQ8_9BILA</name>
<dbReference type="AlphaFoldDB" id="A0A0R3QRQ8"/>
<dbReference type="Pfam" id="PF23389">
    <property type="entry name" value="Beta-prop_WDR19_1st"/>
    <property type="match status" value="1"/>
</dbReference>
<evidence type="ECO:0000256" key="1">
    <source>
        <dbReference type="ARBA" id="ARBA00022574"/>
    </source>
</evidence>
<reference evidence="4 5" key="2">
    <citation type="submission" date="2018-11" db="EMBL/GenBank/DDBJ databases">
        <authorList>
            <consortium name="Pathogen Informatics"/>
        </authorList>
    </citation>
    <scope>NUCLEOTIDE SEQUENCE [LARGE SCALE GENOMIC DNA]</scope>
</reference>
<evidence type="ECO:0000256" key="2">
    <source>
        <dbReference type="ARBA" id="ARBA00022737"/>
    </source>
</evidence>
<dbReference type="Gene3D" id="2.130.10.10">
    <property type="entry name" value="YVTN repeat-like/Quinoprotein amine dehydrogenase"/>
    <property type="match status" value="2"/>
</dbReference>
<evidence type="ECO:0000259" key="3">
    <source>
        <dbReference type="Pfam" id="PF23389"/>
    </source>
</evidence>
<evidence type="ECO:0000313" key="4">
    <source>
        <dbReference type="EMBL" id="VDO28205.1"/>
    </source>
</evidence>